<dbReference type="PANTHER" id="PTHR33434:SF3">
    <property type="entry name" value="DEGV DOMAIN-CONTAINING PROTEIN YITS"/>
    <property type="match status" value="1"/>
</dbReference>
<name>A0A6I6D5M6_9FIRM</name>
<keyword evidence="4" id="KW-1185">Reference proteome</keyword>
<accession>A0A6I6D5M6</accession>
<dbReference type="SUPFAM" id="SSF82549">
    <property type="entry name" value="DAK1/DegV-like"/>
    <property type="match status" value="1"/>
</dbReference>
<dbReference type="GO" id="GO:0008289">
    <property type="term" value="F:lipid binding"/>
    <property type="evidence" value="ECO:0007669"/>
    <property type="project" value="UniProtKB-KW"/>
</dbReference>
<dbReference type="Gene3D" id="3.30.1180.10">
    <property type="match status" value="1"/>
</dbReference>
<dbReference type="Pfam" id="PF02645">
    <property type="entry name" value="DegV"/>
    <property type="match status" value="1"/>
</dbReference>
<organism evidence="3 4">
    <name type="scientific">Candidatus Syntrophocurvum alkaliphilum</name>
    <dbReference type="NCBI Taxonomy" id="2293317"/>
    <lineage>
        <taxon>Bacteria</taxon>
        <taxon>Bacillati</taxon>
        <taxon>Bacillota</taxon>
        <taxon>Clostridia</taxon>
        <taxon>Eubacteriales</taxon>
        <taxon>Syntrophomonadaceae</taxon>
        <taxon>Candidatus Syntrophocurvum</taxon>
    </lineage>
</organism>
<evidence type="ECO:0000313" key="4">
    <source>
        <dbReference type="Proteomes" id="UP000426444"/>
    </source>
</evidence>
<dbReference type="RefSeq" id="WP_156202656.1">
    <property type="nucleotide sequence ID" value="NZ_CP046457.1"/>
</dbReference>
<evidence type="ECO:0000256" key="1">
    <source>
        <dbReference type="ARBA" id="ARBA00003238"/>
    </source>
</evidence>
<proteinExistence type="predicted"/>
<dbReference type="PROSITE" id="PS51482">
    <property type="entry name" value="DEGV"/>
    <property type="match status" value="1"/>
</dbReference>
<sequence>MGIRLYADNACDLDKDLLDELGVKLFYLTTNINDNTYKDRLDLSPQKFYELISKPDVMPTTAQIPPIEFQNEFEKVIKETDDDIIYVAFSSGLSGTYQSAYIAGESVDPNRITVIDSQSASVGYGLTVIRAAEALKAGKNKQEIIEEIKDNINRMQHLFIVGNFEMLKRGGRVSATSATIGNLLNIKLILHLEDGKIYPLEKVHGLKKAKRRMLDIMNERGYNLKDQLIGINYSNDYEGALTIRDLIQKKFGCEKFIISEIGATIGSHVGAGTYSIFFLSE</sequence>
<evidence type="ECO:0000313" key="3">
    <source>
        <dbReference type="EMBL" id="QGT98686.1"/>
    </source>
</evidence>
<dbReference type="EMBL" id="CP046457">
    <property type="protein sequence ID" value="QGT98686.1"/>
    <property type="molecule type" value="Genomic_DNA"/>
</dbReference>
<dbReference type="InterPro" id="IPR043168">
    <property type="entry name" value="DegV_C"/>
</dbReference>
<dbReference type="OrthoDB" id="9780660at2"/>
<keyword evidence="2" id="KW-0446">Lipid-binding</keyword>
<gene>
    <name evidence="3" type="ORF">SYNTR_0093</name>
</gene>
<dbReference type="KEGG" id="salq:SYNTR_0093"/>
<dbReference type="InterPro" id="IPR003797">
    <property type="entry name" value="DegV"/>
</dbReference>
<reference evidence="4" key="1">
    <citation type="journal article" date="2019" name="Microbiology">
        <title>Complete Genome Sequence of an Uncultured Bacterium of the Candidate Phylum Bipolaricaulota.</title>
        <authorList>
            <person name="Kadnikov V.V."/>
            <person name="Mardanov A.V."/>
            <person name="Beletsky A.V."/>
            <person name="Frank Y.A."/>
            <person name="Karnachuk O.V."/>
            <person name="Ravin N.V."/>
        </authorList>
    </citation>
    <scope>NUCLEOTIDE SEQUENCE [LARGE SCALE GENOMIC DNA]</scope>
</reference>
<protein>
    <submittedName>
        <fullName evidence="3">DegV family protein</fullName>
    </submittedName>
</protein>
<dbReference type="Gene3D" id="3.40.50.10170">
    <property type="match status" value="1"/>
</dbReference>
<comment type="function">
    <text evidence="1">May bind long-chain fatty acids, such as palmitate, and may play a role in lipid transport or fatty acid metabolism.</text>
</comment>
<dbReference type="NCBIfam" id="TIGR00762">
    <property type="entry name" value="DegV"/>
    <property type="match status" value="1"/>
</dbReference>
<dbReference type="AlphaFoldDB" id="A0A6I6D5M6"/>
<dbReference type="Proteomes" id="UP000426444">
    <property type="component" value="Chromosome"/>
</dbReference>
<dbReference type="PANTHER" id="PTHR33434">
    <property type="entry name" value="DEGV DOMAIN-CONTAINING PROTEIN DR_1986-RELATED"/>
    <property type="match status" value="1"/>
</dbReference>
<evidence type="ECO:0000256" key="2">
    <source>
        <dbReference type="ARBA" id="ARBA00023121"/>
    </source>
</evidence>
<dbReference type="InterPro" id="IPR050270">
    <property type="entry name" value="DegV_domain_contain"/>
</dbReference>